<comment type="caution">
    <text evidence="8">The sequence shown here is derived from an EMBL/GenBank/DDBJ whole genome shotgun (WGS) entry which is preliminary data.</text>
</comment>
<dbReference type="PANTHER" id="PTHR47356:SF2">
    <property type="entry name" value="FAD-BINDING DOMAIN-CONTAINING PROTEIN-RELATED"/>
    <property type="match status" value="1"/>
</dbReference>
<keyword evidence="2" id="KW-0285">Flavoprotein</keyword>
<reference evidence="8" key="1">
    <citation type="journal article" date="2020" name="Fungal Divers.">
        <title>Resolving the Mortierellaceae phylogeny through synthesis of multi-gene phylogenetics and phylogenomics.</title>
        <authorList>
            <person name="Vandepol N."/>
            <person name="Liber J."/>
            <person name="Desiro A."/>
            <person name="Na H."/>
            <person name="Kennedy M."/>
            <person name="Barry K."/>
            <person name="Grigoriev I.V."/>
            <person name="Miller A.N."/>
            <person name="O'Donnell K."/>
            <person name="Stajich J.E."/>
            <person name="Bonito G."/>
        </authorList>
    </citation>
    <scope>NUCLEOTIDE SEQUENCE</scope>
    <source>
        <strain evidence="8">NRRL 28262</strain>
    </source>
</reference>
<evidence type="ECO:0000256" key="5">
    <source>
        <dbReference type="SAM" id="MobiDB-lite"/>
    </source>
</evidence>
<dbReference type="SUPFAM" id="SSF51905">
    <property type="entry name" value="FAD/NAD(P)-binding domain"/>
    <property type="match status" value="1"/>
</dbReference>
<name>A0AAD4D4T3_9FUNG</name>
<feature type="region of interest" description="Disordered" evidence="5">
    <location>
        <begin position="450"/>
        <end position="494"/>
    </location>
</feature>
<feature type="domain" description="FAD-binding" evidence="7">
    <location>
        <begin position="315"/>
        <end position="365"/>
    </location>
</feature>
<sequence>MEINPAVTFQHDRSVMYAKRPKVLIVGAGLAGLTLGMLLHKAGIPFEIYERATEVKPLGSAMYFNASTAPLFTQCGIYEEFLAIAKPVFTMKFCNEDREVEYMMHFREHRELFGAEGYIVSRPMLYDVFRKQIPKECIHLGKKVLTMDQGGNGVLIRFSDGTEAEGDILVGADGAYSATRQNLYAKMQKERRLPAGDCLPLPFSTIYLVGQTRPLTAEEFPDVEIPDCQFRTSVGTNKPYAWKTFTTAQKTVCYMAMQFLDDESSKDNDAFRNSEWGPEAAAAMCEQVKDFPVVSGGEKKLTIGDLINWTSKDFISKVMLEEKVFDTWYDCRTVLIGDACHKFNPSGGVGGSNAMHDAIVLANLINGLPFHPIAEEIENAFKAYKRERFEWVKKAFGNSAMFRTMAGPSLPAKLVRYVAKHVPAWAMRRAELRILSYRPSVAFLPPYEDKGTHKPVFQPSLSARAPVETEAESKASAEASPKSSSEEESTAKAV</sequence>
<evidence type="ECO:0000256" key="4">
    <source>
        <dbReference type="ARBA" id="ARBA00023002"/>
    </source>
</evidence>
<dbReference type="AlphaFoldDB" id="A0AAD4D4T3"/>
<dbReference type="InterPro" id="IPR002938">
    <property type="entry name" value="FAD-bd"/>
</dbReference>
<dbReference type="GO" id="GO:0071949">
    <property type="term" value="F:FAD binding"/>
    <property type="evidence" value="ECO:0007669"/>
    <property type="project" value="InterPro"/>
</dbReference>
<proteinExistence type="inferred from homology"/>
<evidence type="ECO:0000256" key="6">
    <source>
        <dbReference type="SAM" id="Phobius"/>
    </source>
</evidence>
<dbReference type="GO" id="GO:0004497">
    <property type="term" value="F:monooxygenase activity"/>
    <property type="evidence" value="ECO:0007669"/>
    <property type="project" value="InterPro"/>
</dbReference>
<dbReference type="PRINTS" id="PR00420">
    <property type="entry name" value="RNGMNOXGNASE"/>
</dbReference>
<dbReference type="PANTHER" id="PTHR47356">
    <property type="entry name" value="FAD-DEPENDENT MONOOXYGENASE ASQG-RELATED"/>
    <property type="match status" value="1"/>
</dbReference>
<dbReference type="InterPro" id="IPR050562">
    <property type="entry name" value="FAD_mOase_fung"/>
</dbReference>
<gene>
    <name evidence="8" type="ORF">BGZ95_003256</name>
</gene>
<keyword evidence="6" id="KW-0472">Membrane</keyword>
<evidence type="ECO:0000256" key="3">
    <source>
        <dbReference type="ARBA" id="ARBA00022827"/>
    </source>
</evidence>
<evidence type="ECO:0000256" key="1">
    <source>
        <dbReference type="ARBA" id="ARBA00007992"/>
    </source>
</evidence>
<dbReference type="EMBL" id="JAAAIL010001731">
    <property type="protein sequence ID" value="KAG0265698.1"/>
    <property type="molecule type" value="Genomic_DNA"/>
</dbReference>
<organism evidence="8 9">
    <name type="scientific">Linnemannia exigua</name>
    <dbReference type="NCBI Taxonomy" id="604196"/>
    <lineage>
        <taxon>Eukaryota</taxon>
        <taxon>Fungi</taxon>
        <taxon>Fungi incertae sedis</taxon>
        <taxon>Mucoromycota</taxon>
        <taxon>Mortierellomycotina</taxon>
        <taxon>Mortierellomycetes</taxon>
        <taxon>Mortierellales</taxon>
        <taxon>Mortierellaceae</taxon>
        <taxon>Linnemannia</taxon>
    </lineage>
</organism>
<keyword evidence="3" id="KW-0274">FAD</keyword>
<accession>A0AAD4D4T3</accession>
<keyword evidence="4" id="KW-0560">Oxidoreductase</keyword>
<evidence type="ECO:0000313" key="8">
    <source>
        <dbReference type="EMBL" id="KAG0265698.1"/>
    </source>
</evidence>
<evidence type="ECO:0000256" key="2">
    <source>
        <dbReference type="ARBA" id="ARBA00022630"/>
    </source>
</evidence>
<comment type="similarity">
    <text evidence="1">Belongs to the paxM FAD-dependent monooxygenase family.</text>
</comment>
<protein>
    <recommendedName>
        <fullName evidence="7">FAD-binding domain-containing protein</fullName>
    </recommendedName>
</protein>
<keyword evidence="6" id="KW-1133">Transmembrane helix</keyword>
<feature type="compositionally biased region" description="Low complexity" evidence="5">
    <location>
        <begin position="474"/>
        <end position="483"/>
    </location>
</feature>
<keyword evidence="6" id="KW-0812">Transmembrane</keyword>
<keyword evidence="9" id="KW-1185">Reference proteome</keyword>
<evidence type="ECO:0000259" key="7">
    <source>
        <dbReference type="Pfam" id="PF01494"/>
    </source>
</evidence>
<dbReference type="Proteomes" id="UP001194580">
    <property type="component" value="Unassembled WGS sequence"/>
</dbReference>
<dbReference type="Gene3D" id="3.50.50.60">
    <property type="entry name" value="FAD/NAD(P)-binding domain"/>
    <property type="match status" value="1"/>
</dbReference>
<feature type="domain" description="FAD-binding" evidence="7">
    <location>
        <begin position="22"/>
        <end position="193"/>
    </location>
</feature>
<feature type="transmembrane region" description="Helical" evidence="6">
    <location>
        <begin position="23"/>
        <end position="40"/>
    </location>
</feature>
<evidence type="ECO:0000313" key="9">
    <source>
        <dbReference type="Proteomes" id="UP001194580"/>
    </source>
</evidence>
<dbReference type="Pfam" id="PF01494">
    <property type="entry name" value="FAD_binding_3"/>
    <property type="match status" value="2"/>
</dbReference>
<dbReference type="InterPro" id="IPR036188">
    <property type="entry name" value="FAD/NAD-bd_sf"/>
</dbReference>